<protein>
    <submittedName>
        <fullName evidence="1">Uncharacterized conserved protein UCP921964</fullName>
    </submittedName>
</protein>
<dbReference type="KEGG" id="mok:Metok_0550"/>
<sequence length="140" mass="16061">MIVNITTGRMMKSLEAFKGSKPIYDKNGLLVVRGICRDKNFENYNSIKEYLESKLKENGFEIADSEDIILFMEKINEKLGKESEIYPDTFGFEIIKKSFENIGCKCDYIIGKKGELMLGISLWHENVKGAPRFVEVLCCQ</sequence>
<dbReference type="AlphaFoldDB" id="F8ALE2"/>
<dbReference type="HOGENOM" id="CLU_143947_0_0_2"/>
<organism evidence="1 2">
    <name type="scientific">Methanothermococcus okinawensis (strain DSM 14208 / JCM 11175 / IH1)</name>
    <dbReference type="NCBI Taxonomy" id="647113"/>
    <lineage>
        <taxon>Archaea</taxon>
        <taxon>Methanobacteriati</taxon>
        <taxon>Methanobacteriota</taxon>
        <taxon>Methanomada group</taxon>
        <taxon>Methanococci</taxon>
        <taxon>Methanococcales</taxon>
        <taxon>Methanococcaceae</taxon>
        <taxon>Methanothermococcus</taxon>
    </lineage>
</organism>
<dbReference type="Proteomes" id="UP000009296">
    <property type="component" value="Chromosome"/>
</dbReference>
<dbReference type="InterPro" id="IPR014515">
    <property type="entry name" value="UCP921964"/>
</dbReference>
<dbReference type="GeneID" id="10772675"/>
<accession>F8ALE2</accession>
<dbReference type="eggNOG" id="arCOG04873">
    <property type="taxonomic scope" value="Archaea"/>
</dbReference>
<reference evidence="1" key="1">
    <citation type="submission" date="2011-05" db="EMBL/GenBank/DDBJ databases">
        <title>Complete sequence of chromosome of Methanothermococcus okinawensis IH1.</title>
        <authorList>
            <consortium name="US DOE Joint Genome Institute"/>
            <person name="Lucas S."/>
            <person name="Han J."/>
            <person name="Lapidus A."/>
            <person name="Cheng J.-F."/>
            <person name="Goodwin L."/>
            <person name="Pitluck S."/>
            <person name="Peters L."/>
            <person name="Mikhailova N."/>
            <person name="Held B."/>
            <person name="Han C."/>
            <person name="Tapia R."/>
            <person name="Land M."/>
            <person name="Hauser L."/>
            <person name="Kyrpides N."/>
            <person name="Ivanova N."/>
            <person name="Pagani I."/>
            <person name="Sieprawska-Lupa M."/>
            <person name="Takai K."/>
            <person name="Miyazaki J."/>
            <person name="Whitman W."/>
            <person name="Woyke T."/>
        </authorList>
    </citation>
    <scope>NUCLEOTIDE SEQUENCE</scope>
    <source>
        <strain evidence="1">IH1</strain>
    </source>
</reference>
<dbReference type="OrthoDB" id="64462at2157"/>
<name>F8ALE2_METOI</name>
<evidence type="ECO:0000313" key="2">
    <source>
        <dbReference type="Proteomes" id="UP000009296"/>
    </source>
</evidence>
<dbReference type="EMBL" id="CP002792">
    <property type="protein sequence ID" value="AEH06530.1"/>
    <property type="molecule type" value="Genomic_DNA"/>
</dbReference>
<keyword evidence="2" id="KW-1185">Reference proteome</keyword>
<dbReference type="PIRSF" id="PIRSF021964">
    <property type="entry name" value="UCP921964"/>
    <property type="match status" value="1"/>
</dbReference>
<dbReference type="RefSeq" id="WP_013866716.1">
    <property type="nucleotide sequence ID" value="NC_015636.1"/>
</dbReference>
<gene>
    <name evidence="1" type="ordered locus">Metok_0550</name>
</gene>
<evidence type="ECO:0000313" key="1">
    <source>
        <dbReference type="EMBL" id="AEH06530.1"/>
    </source>
</evidence>
<dbReference type="STRING" id="647113.Metok_0550"/>
<proteinExistence type="predicted"/>
<dbReference type="Pfam" id="PF09893">
    <property type="entry name" value="DUF2120"/>
    <property type="match status" value="1"/>
</dbReference>